<dbReference type="EMBL" id="CALNXJ010000073">
    <property type="protein sequence ID" value="CAH3159873.1"/>
    <property type="molecule type" value="Genomic_DNA"/>
</dbReference>
<name>A0AAU9XVG7_9CNID</name>
<evidence type="ECO:0000256" key="8">
    <source>
        <dbReference type="ARBA" id="ARBA00023136"/>
    </source>
</evidence>
<dbReference type="GO" id="GO:0003712">
    <property type="term" value="F:transcription coregulator activity"/>
    <property type="evidence" value="ECO:0007669"/>
    <property type="project" value="InterPro"/>
</dbReference>
<keyword evidence="14" id="KW-0636">Prenylation</keyword>
<evidence type="ECO:0000256" key="11">
    <source>
        <dbReference type="ARBA" id="ARBA00023224"/>
    </source>
</evidence>
<keyword evidence="5 15" id="KW-1003">Cell membrane</keyword>
<feature type="domain" description="G protein gamma" evidence="17">
    <location>
        <begin position="6"/>
        <end position="75"/>
    </location>
</feature>
<dbReference type="GO" id="GO:0005834">
    <property type="term" value="C:heterotrimeric G-protein complex"/>
    <property type="evidence" value="ECO:0007669"/>
    <property type="project" value="InterPro"/>
</dbReference>
<dbReference type="SMART" id="SM00224">
    <property type="entry name" value="GGL"/>
    <property type="match status" value="1"/>
</dbReference>
<evidence type="ECO:0000256" key="12">
    <source>
        <dbReference type="ARBA" id="ARBA00023242"/>
    </source>
</evidence>
<evidence type="ECO:0000313" key="19">
    <source>
        <dbReference type="Proteomes" id="UP001159428"/>
    </source>
</evidence>
<dbReference type="InterPro" id="IPR011425">
    <property type="entry name" value="Med9"/>
</dbReference>
<comment type="function">
    <text evidence="15">Guanine nucleotide-binding proteins (G proteins) are involved as a modulator or transducer in various transmembrane signaling systems. The beta and gamma chains are required for the GTPase activity, for replacement of GDP by GTP, and for G protein-effector interaction.</text>
</comment>
<evidence type="ECO:0000256" key="2">
    <source>
        <dbReference type="ARBA" id="ARBA00004342"/>
    </source>
</evidence>
<dbReference type="Pfam" id="PF07544">
    <property type="entry name" value="Med9"/>
    <property type="match status" value="1"/>
</dbReference>
<accession>A0AAU9XVG7</accession>
<dbReference type="InterPro" id="IPR036284">
    <property type="entry name" value="GGL_sf"/>
</dbReference>
<keyword evidence="11 15" id="KW-0807">Transducer</keyword>
<comment type="subunit">
    <text evidence="15">G proteins are composed of 3 units; alpha, beta and gamma.</text>
</comment>
<evidence type="ECO:0000313" key="18">
    <source>
        <dbReference type="EMBL" id="CAH3159873.1"/>
    </source>
</evidence>
<comment type="subunit">
    <text evidence="16">Component of the Mediator complex.</text>
</comment>
<keyword evidence="6" id="KW-0488">Methylation</keyword>
<protein>
    <recommendedName>
        <fullName evidence="15 16">Multifunctional fusion protein</fullName>
    </recommendedName>
    <domain>
        <recommendedName>
            <fullName evidence="16">Mediator of RNA polymerase II transcription subunit 9</fullName>
        </recommendedName>
        <alternativeName>
            <fullName evidence="16">Mediator complex subunit 9</fullName>
        </alternativeName>
    </domain>
    <domain>
        <recommendedName>
            <fullName evidence="15">Guanine nucleotide-binding protein subunit gamma</fullName>
        </recommendedName>
    </domain>
</protein>
<dbReference type="Proteomes" id="UP001159428">
    <property type="component" value="Unassembled WGS sequence"/>
</dbReference>
<gene>
    <name evidence="16" type="primary">MED9</name>
    <name evidence="18" type="ORF">PMEA_00032142</name>
</gene>
<evidence type="ECO:0000256" key="7">
    <source>
        <dbReference type="ARBA" id="ARBA00023015"/>
    </source>
</evidence>
<proteinExistence type="inferred from homology"/>
<dbReference type="PRINTS" id="PR00321">
    <property type="entry name" value="GPROTEING"/>
</dbReference>
<evidence type="ECO:0000256" key="4">
    <source>
        <dbReference type="ARBA" id="ARBA00008089"/>
    </source>
</evidence>
<dbReference type="AlphaFoldDB" id="A0AAU9XVG7"/>
<dbReference type="FunFam" id="4.10.260.10:FF:000001">
    <property type="entry name" value="Guanine nucleotide-binding protein subunit gamma"/>
    <property type="match status" value="1"/>
</dbReference>
<evidence type="ECO:0000259" key="17">
    <source>
        <dbReference type="PROSITE" id="PS50058"/>
    </source>
</evidence>
<keyword evidence="13 15" id="KW-0449">Lipoprotein</keyword>
<keyword evidence="12 16" id="KW-0539">Nucleus</keyword>
<comment type="function">
    <text evidence="16">Component of the Mediator complex, a coactivator involved in the regulated transcription of nearly all RNA polymerase II-dependent genes. Mediator functions as a bridge to convey information from gene-specific regulatory proteins to the basal RNA polymerase II transcription machinery. Mediator is recruited to promoters by direct interactions with regulatory proteins and serves as a scaffold for the assembly of a functional preinitiation complex with RNA polymerase II and the general transcription factors.</text>
</comment>
<comment type="caution">
    <text evidence="18">The sequence shown here is derived from an EMBL/GenBank/DDBJ whole genome shotgun (WGS) entry which is preliminary data.</text>
</comment>
<reference evidence="18 19" key="1">
    <citation type="submission" date="2022-05" db="EMBL/GenBank/DDBJ databases">
        <authorList>
            <consortium name="Genoscope - CEA"/>
            <person name="William W."/>
        </authorList>
    </citation>
    <scope>NUCLEOTIDE SEQUENCE [LARGE SCALE GENOMIC DNA]</scope>
</reference>
<comment type="subcellular location">
    <subcellularLocation>
        <location evidence="2 15">Cell membrane</location>
        <topology evidence="2 15">Lipid-anchor</topology>
        <orientation evidence="2 15">Cytoplasmic side</orientation>
    </subcellularLocation>
    <subcellularLocation>
        <location evidence="1 16">Nucleus</location>
    </subcellularLocation>
</comment>
<comment type="similarity">
    <text evidence="3 15">Belongs to the G protein gamma family.</text>
</comment>
<evidence type="ECO:0000256" key="14">
    <source>
        <dbReference type="ARBA" id="ARBA00023289"/>
    </source>
</evidence>
<dbReference type="GO" id="GO:0006357">
    <property type="term" value="P:regulation of transcription by RNA polymerase II"/>
    <property type="evidence" value="ECO:0007669"/>
    <property type="project" value="InterPro"/>
</dbReference>
<keyword evidence="9 16" id="KW-0010">Activator</keyword>
<keyword evidence="10 16" id="KW-0804">Transcription</keyword>
<dbReference type="PROSITE" id="PS50058">
    <property type="entry name" value="G_PROTEIN_GAMMA"/>
    <property type="match status" value="1"/>
</dbReference>
<evidence type="ECO:0000256" key="1">
    <source>
        <dbReference type="ARBA" id="ARBA00004123"/>
    </source>
</evidence>
<evidence type="ECO:0000256" key="5">
    <source>
        <dbReference type="ARBA" id="ARBA00022475"/>
    </source>
</evidence>
<dbReference type="Gene3D" id="4.10.260.10">
    <property type="entry name" value="Transducin (heterotrimeric G protein), gamma chain"/>
    <property type="match status" value="1"/>
</dbReference>
<dbReference type="SMART" id="SM01224">
    <property type="entry name" value="G_gamma"/>
    <property type="match status" value="1"/>
</dbReference>
<dbReference type="CDD" id="cd00068">
    <property type="entry name" value="GGL"/>
    <property type="match status" value="1"/>
</dbReference>
<comment type="similarity">
    <text evidence="4 16">Belongs to the Mediator complex subunit 9 family.</text>
</comment>
<dbReference type="PANTHER" id="PTHR13809">
    <property type="entry name" value="GUANINE NUCLEOTIDE-BINDING PROTEIN GAMMA SUBUNIT"/>
    <property type="match status" value="1"/>
</dbReference>
<evidence type="ECO:0000256" key="10">
    <source>
        <dbReference type="ARBA" id="ARBA00023163"/>
    </source>
</evidence>
<dbReference type="GO" id="GO:0016592">
    <property type="term" value="C:mediator complex"/>
    <property type="evidence" value="ECO:0007669"/>
    <property type="project" value="InterPro"/>
</dbReference>
<evidence type="ECO:0000256" key="3">
    <source>
        <dbReference type="ARBA" id="ARBA00007431"/>
    </source>
</evidence>
<dbReference type="InterPro" id="IPR015898">
    <property type="entry name" value="G-protein_gamma-like_dom"/>
</dbReference>
<keyword evidence="19" id="KW-1185">Reference proteome</keyword>
<evidence type="ECO:0000256" key="6">
    <source>
        <dbReference type="ARBA" id="ARBA00022481"/>
    </source>
</evidence>
<evidence type="ECO:0000256" key="15">
    <source>
        <dbReference type="RuleBase" id="RU004973"/>
    </source>
</evidence>
<dbReference type="GO" id="GO:0007186">
    <property type="term" value="P:G protein-coupled receptor signaling pathway"/>
    <property type="evidence" value="ECO:0007669"/>
    <property type="project" value="InterPro"/>
</dbReference>
<dbReference type="InterPro" id="IPR001770">
    <property type="entry name" value="G-protein_gamma"/>
</dbReference>
<dbReference type="GO" id="GO:0031681">
    <property type="term" value="F:G-protein beta-subunit binding"/>
    <property type="evidence" value="ECO:0007669"/>
    <property type="project" value="InterPro"/>
</dbReference>
<sequence>MSYATTTETLRIQRITVDQLRTELKVNRIKVSEAANELKTYVEKIQREDPLVTGVPGNQNPFKERSSFQLSCKFNRQFGYITRCDLLFPLRVNGFRAKLQHCRALLDKIPGIEMSCEEQKELLIKCKTQYTEKCELLRNYRNLPVFAEAFVKETK</sequence>
<dbReference type="SUPFAM" id="SSF48670">
    <property type="entry name" value="Transducin (heterotrimeric G protein), gamma chain"/>
    <property type="match status" value="1"/>
</dbReference>
<keyword evidence="8 15" id="KW-0472">Membrane</keyword>
<evidence type="ECO:0000256" key="13">
    <source>
        <dbReference type="ARBA" id="ARBA00023288"/>
    </source>
</evidence>
<dbReference type="Pfam" id="PF00631">
    <property type="entry name" value="G-gamma"/>
    <property type="match status" value="1"/>
</dbReference>
<organism evidence="18 19">
    <name type="scientific">Pocillopora meandrina</name>
    <dbReference type="NCBI Taxonomy" id="46732"/>
    <lineage>
        <taxon>Eukaryota</taxon>
        <taxon>Metazoa</taxon>
        <taxon>Cnidaria</taxon>
        <taxon>Anthozoa</taxon>
        <taxon>Hexacorallia</taxon>
        <taxon>Scleractinia</taxon>
        <taxon>Astrocoeniina</taxon>
        <taxon>Pocilloporidae</taxon>
        <taxon>Pocillopora</taxon>
    </lineage>
</organism>
<evidence type="ECO:0000256" key="9">
    <source>
        <dbReference type="ARBA" id="ARBA00023159"/>
    </source>
</evidence>
<keyword evidence="7 16" id="KW-0805">Transcription regulation</keyword>
<evidence type="ECO:0000256" key="16">
    <source>
        <dbReference type="RuleBase" id="RU364145"/>
    </source>
</evidence>